<keyword evidence="3" id="KW-1185">Reference proteome</keyword>
<reference evidence="2" key="1">
    <citation type="journal article" date="2022" name="bioRxiv">
        <title>Sequencing and chromosome-scale assembly of the giantPleurodeles waltlgenome.</title>
        <authorList>
            <person name="Brown T."/>
            <person name="Elewa A."/>
            <person name="Iarovenko S."/>
            <person name="Subramanian E."/>
            <person name="Araus A.J."/>
            <person name="Petzold A."/>
            <person name="Susuki M."/>
            <person name="Suzuki K.-i.T."/>
            <person name="Hayashi T."/>
            <person name="Toyoda A."/>
            <person name="Oliveira C."/>
            <person name="Osipova E."/>
            <person name="Leigh N.D."/>
            <person name="Simon A."/>
            <person name="Yun M.H."/>
        </authorList>
    </citation>
    <scope>NUCLEOTIDE SEQUENCE</scope>
    <source>
        <strain evidence="2">20211129_DDA</strain>
        <tissue evidence="2">Liver</tissue>
    </source>
</reference>
<comment type="caution">
    <text evidence="2">The sequence shown here is derived from an EMBL/GenBank/DDBJ whole genome shotgun (WGS) entry which is preliminary data.</text>
</comment>
<evidence type="ECO:0000313" key="3">
    <source>
        <dbReference type="Proteomes" id="UP001066276"/>
    </source>
</evidence>
<accession>A0AAV7T1D6</accession>
<gene>
    <name evidence="2" type="ORF">NDU88_001765</name>
</gene>
<evidence type="ECO:0000256" key="1">
    <source>
        <dbReference type="SAM" id="MobiDB-lite"/>
    </source>
</evidence>
<proteinExistence type="predicted"/>
<feature type="region of interest" description="Disordered" evidence="1">
    <location>
        <begin position="25"/>
        <end position="66"/>
    </location>
</feature>
<dbReference type="AlphaFoldDB" id="A0AAV7T1D6"/>
<sequence>MDFSFLLNKAGHEHVCKTWWEEIPLGPGEEENRTPRIKLSRKQKREQRRQYPLPRESRTTESQNPSAVICTITGDFRQSQHDDPKLKHAWQQALNPDNHVVGPKSRTIYFIEAPLVQGEETYS</sequence>
<evidence type="ECO:0000313" key="2">
    <source>
        <dbReference type="EMBL" id="KAJ1169877.1"/>
    </source>
</evidence>
<name>A0AAV7T1D6_PLEWA</name>
<dbReference type="Proteomes" id="UP001066276">
    <property type="component" value="Chromosome 4_1"/>
</dbReference>
<protein>
    <submittedName>
        <fullName evidence="2">Uncharacterized protein</fullName>
    </submittedName>
</protein>
<dbReference type="EMBL" id="JANPWB010000007">
    <property type="protein sequence ID" value="KAJ1169877.1"/>
    <property type="molecule type" value="Genomic_DNA"/>
</dbReference>
<organism evidence="2 3">
    <name type="scientific">Pleurodeles waltl</name>
    <name type="common">Iberian ribbed newt</name>
    <dbReference type="NCBI Taxonomy" id="8319"/>
    <lineage>
        <taxon>Eukaryota</taxon>
        <taxon>Metazoa</taxon>
        <taxon>Chordata</taxon>
        <taxon>Craniata</taxon>
        <taxon>Vertebrata</taxon>
        <taxon>Euteleostomi</taxon>
        <taxon>Amphibia</taxon>
        <taxon>Batrachia</taxon>
        <taxon>Caudata</taxon>
        <taxon>Salamandroidea</taxon>
        <taxon>Salamandridae</taxon>
        <taxon>Pleurodelinae</taxon>
        <taxon>Pleurodeles</taxon>
    </lineage>
</organism>
<feature type="compositionally biased region" description="Basic residues" evidence="1">
    <location>
        <begin position="35"/>
        <end position="47"/>
    </location>
</feature>